<sequence length="236" mass="25780">MTNSVNHRQIAGDLRIRANDLFRLGDALGAMELYSAALAACDEMEDPPEFMDTLYNNRSACKLKLRDYTGALADAQAALAIDQKSTKALYRSAAALFHMGTPTMLPEALQLLQQAEMLDPKSSEVKALKHQLQQRLAASPCSAGAAAWKQQAPTQQRQQQQAPTQHKDPVPLLPRALQHAPQYVPSADGVQENLLIMLHGLGDRPVNYANLGRKLCLPHTCCLALSGPLEVRTCNC</sequence>
<dbReference type="PANTHER" id="PTHR46035:SF1">
    <property type="entry name" value="TETRATRICOPEPTIDE REPEAT PROTEIN 4"/>
    <property type="match status" value="1"/>
</dbReference>
<feature type="region of interest" description="Disordered" evidence="1">
    <location>
        <begin position="147"/>
        <end position="170"/>
    </location>
</feature>
<feature type="compositionally biased region" description="Low complexity" evidence="1">
    <location>
        <begin position="147"/>
        <end position="164"/>
    </location>
</feature>
<dbReference type="Gene3D" id="3.40.50.1820">
    <property type="entry name" value="alpha/beta hydrolase"/>
    <property type="match status" value="1"/>
</dbReference>
<evidence type="ECO:0000256" key="1">
    <source>
        <dbReference type="SAM" id="MobiDB-lite"/>
    </source>
</evidence>
<proteinExistence type="predicted"/>
<name>A0ABQ7GKD3_DUNSA</name>
<dbReference type="InterPro" id="IPR011990">
    <property type="entry name" value="TPR-like_helical_dom_sf"/>
</dbReference>
<comment type="caution">
    <text evidence="2">The sequence shown here is derived from an EMBL/GenBank/DDBJ whole genome shotgun (WGS) entry which is preliminary data.</text>
</comment>
<dbReference type="EMBL" id="MU069725">
    <property type="protein sequence ID" value="KAF5835053.1"/>
    <property type="molecule type" value="Genomic_DNA"/>
</dbReference>
<reference evidence="2" key="1">
    <citation type="submission" date="2017-08" db="EMBL/GenBank/DDBJ databases">
        <authorList>
            <person name="Polle J.E."/>
            <person name="Barry K."/>
            <person name="Cushman J."/>
            <person name="Schmutz J."/>
            <person name="Tran D."/>
            <person name="Hathwaick L.T."/>
            <person name="Yim W.C."/>
            <person name="Jenkins J."/>
            <person name="Mckie-Krisberg Z.M."/>
            <person name="Prochnik S."/>
            <person name="Lindquist E."/>
            <person name="Dockter R.B."/>
            <person name="Adam C."/>
            <person name="Molina H."/>
            <person name="Bunkerborg J."/>
            <person name="Jin E."/>
            <person name="Buchheim M."/>
            <person name="Magnuson J."/>
        </authorList>
    </citation>
    <scope>NUCLEOTIDE SEQUENCE</scope>
    <source>
        <strain evidence="2">CCAP 19/18</strain>
    </source>
</reference>
<protein>
    <submittedName>
        <fullName evidence="2">Uncharacterized protein</fullName>
    </submittedName>
</protein>
<dbReference type="Proteomes" id="UP000815325">
    <property type="component" value="Unassembled WGS sequence"/>
</dbReference>
<dbReference type="InterPro" id="IPR029058">
    <property type="entry name" value="AB_hydrolase_fold"/>
</dbReference>
<dbReference type="Pfam" id="PF14559">
    <property type="entry name" value="TPR_19"/>
    <property type="match status" value="1"/>
</dbReference>
<accession>A0ABQ7GKD3</accession>
<evidence type="ECO:0000313" key="3">
    <source>
        <dbReference type="Proteomes" id="UP000815325"/>
    </source>
</evidence>
<keyword evidence="3" id="KW-1185">Reference proteome</keyword>
<dbReference type="SUPFAM" id="SSF48452">
    <property type="entry name" value="TPR-like"/>
    <property type="match status" value="1"/>
</dbReference>
<dbReference type="PANTHER" id="PTHR46035">
    <property type="entry name" value="TETRATRICOPEPTIDE REPEAT PROTEIN 4"/>
    <property type="match status" value="1"/>
</dbReference>
<evidence type="ECO:0000313" key="2">
    <source>
        <dbReference type="EMBL" id="KAF5835053.1"/>
    </source>
</evidence>
<organism evidence="2 3">
    <name type="scientific">Dunaliella salina</name>
    <name type="common">Green alga</name>
    <name type="synonym">Protococcus salinus</name>
    <dbReference type="NCBI Taxonomy" id="3046"/>
    <lineage>
        <taxon>Eukaryota</taxon>
        <taxon>Viridiplantae</taxon>
        <taxon>Chlorophyta</taxon>
        <taxon>core chlorophytes</taxon>
        <taxon>Chlorophyceae</taxon>
        <taxon>CS clade</taxon>
        <taxon>Chlamydomonadales</taxon>
        <taxon>Dunaliellaceae</taxon>
        <taxon>Dunaliella</taxon>
    </lineage>
</organism>
<dbReference type="Gene3D" id="1.25.40.10">
    <property type="entry name" value="Tetratricopeptide repeat domain"/>
    <property type="match status" value="1"/>
</dbReference>
<gene>
    <name evidence="2" type="ORF">DUNSADRAFT_7997</name>
</gene>